<reference evidence="1 2" key="1">
    <citation type="submission" date="2015-04" db="EMBL/GenBank/DDBJ databases">
        <authorList>
            <person name="Syromyatnikov M.Y."/>
            <person name="Popov V.N."/>
        </authorList>
    </citation>
    <scope>NUCLEOTIDE SEQUENCE [LARGE SCALE GENOMIC DNA]</scope>
</reference>
<evidence type="ECO:0000313" key="1">
    <source>
        <dbReference type="EMBL" id="CRL06501.1"/>
    </source>
</evidence>
<accession>A0A1J1J241</accession>
<organism evidence="1 2">
    <name type="scientific">Clunio marinus</name>
    <dbReference type="NCBI Taxonomy" id="568069"/>
    <lineage>
        <taxon>Eukaryota</taxon>
        <taxon>Metazoa</taxon>
        <taxon>Ecdysozoa</taxon>
        <taxon>Arthropoda</taxon>
        <taxon>Hexapoda</taxon>
        <taxon>Insecta</taxon>
        <taxon>Pterygota</taxon>
        <taxon>Neoptera</taxon>
        <taxon>Endopterygota</taxon>
        <taxon>Diptera</taxon>
        <taxon>Nematocera</taxon>
        <taxon>Chironomoidea</taxon>
        <taxon>Chironomidae</taxon>
        <taxon>Clunio</taxon>
    </lineage>
</organism>
<dbReference type="EMBL" id="CVRI01000067">
    <property type="protein sequence ID" value="CRL06501.1"/>
    <property type="molecule type" value="Genomic_DNA"/>
</dbReference>
<dbReference type="AlphaFoldDB" id="A0A1J1J241"/>
<name>A0A1J1J241_9DIPT</name>
<sequence>MKLELFDHSHPEKLMVMRKINFVHKFLININKKNSSEAAQSEFKLIECFLPRHSSSKTNVQGKIKQKID</sequence>
<dbReference type="Proteomes" id="UP000183832">
    <property type="component" value="Unassembled WGS sequence"/>
</dbReference>
<protein>
    <submittedName>
        <fullName evidence="1">CLUMA_CG019810, isoform A</fullName>
    </submittedName>
</protein>
<keyword evidence="2" id="KW-1185">Reference proteome</keyword>
<evidence type="ECO:0000313" key="2">
    <source>
        <dbReference type="Proteomes" id="UP000183832"/>
    </source>
</evidence>
<gene>
    <name evidence="1" type="ORF">CLUMA_CG019810</name>
</gene>
<proteinExistence type="predicted"/>